<gene>
    <name evidence="1" type="ORF">OS493_024382</name>
</gene>
<sequence>MLGMDIVGIHESIYNCVSKCDVDIRRDLYENILLSGGSTMLPGLGDRLHKEITTLLNPRDPGRVRVISPDDRKYAVWTGSSVLAGLSTFPQMCISMQEYDEMGPEIVHKKCF</sequence>
<dbReference type="InterPro" id="IPR043129">
    <property type="entry name" value="ATPase_NBD"/>
</dbReference>
<name>A0A9X0CJL7_9CNID</name>
<protein>
    <recommendedName>
        <fullName evidence="3">Actin</fullName>
    </recommendedName>
</protein>
<dbReference type="Pfam" id="PF00022">
    <property type="entry name" value="Actin"/>
    <property type="match status" value="1"/>
</dbReference>
<evidence type="ECO:0008006" key="3">
    <source>
        <dbReference type="Google" id="ProtNLM"/>
    </source>
</evidence>
<dbReference type="PANTHER" id="PTHR11937">
    <property type="entry name" value="ACTIN"/>
    <property type="match status" value="1"/>
</dbReference>
<reference evidence="1" key="1">
    <citation type="submission" date="2023-01" db="EMBL/GenBank/DDBJ databases">
        <title>Genome assembly of the deep-sea coral Lophelia pertusa.</title>
        <authorList>
            <person name="Herrera S."/>
            <person name="Cordes E."/>
        </authorList>
    </citation>
    <scope>NUCLEOTIDE SEQUENCE</scope>
    <source>
        <strain evidence="1">USNM1676648</strain>
        <tissue evidence="1">Polyp</tissue>
    </source>
</reference>
<dbReference type="InterPro" id="IPR004000">
    <property type="entry name" value="Actin"/>
</dbReference>
<accession>A0A9X0CJL7</accession>
<comment type="caution">
    <text evidence="1">The sequence shown here is derived from an EMBL/GenBank/DDBJ whole genome shotgun (WGS) entry which is preliminary data.</text>
</comment>
<keyword evidence="2" id="KW-1185">Reference proteome</keyword>
<dbReference type="OrthoDB" id="5132116at2759"/>
<proteinExistence type="predicted"/>
<dbReference type="Gene3D" id="3.30.420.40">
    <property type="match status" value="2"/>
</dbReference>
<evidence type="ECO:0000313" key="1">
    <source>
        <dbReference type="EMBL" id="KAJ7357574.1"/>
    </source>
</evidence>
<dbReference type="FunFam" id="3.30.420.40:FF:000058">
    <property type="entry name" value="Putative actin-related protein 5"/>
    <property type="match status" value="1"/>
</dbReference>
<dbReference type="SUPFAM" id="SSF53067">
    <property type="entry name" value="Actin-like ATPase domain"/>
    <property type="match status" value="1"/>
</dbReference>
<dbReference type="AlphaFoldDB" id="A0A9X0CJL7"/>
<dbReference type="Proteomes" id="UP001163046">
    <property type="component" value="Unassembled WGS sequence"/>
</dbReference>
<evidence type="ECO:0000313" key="2">
    <source>
        <dbReference type="Proteomes" id="UP001163046"/>
    </source>
</evidence>
<dbReference type="EMBL" id="MU827320">
    <property type="protein sequence ID" value="KAJ7357574.1"/>
    <property type="molecule type" value="Genomic_DNA"/>
</dbReference>
<organism evidence="1 2">
    <name type="scientific">Desmophyllum pertusum</name>
    <dbReference type="NCBI Taxonomy" id="174260"/>
    <lineage>
        <taxon>Eukaryota</taxon>
        <taxon>Metazoa</taxon>
        <taxon>Cnidaria</taxon>
        <taxon>Anthozoa</taxon>
        <taxon>Hexacorallia</taxon>
        <taxon>Scleractinia</taxon>
        <taxon>Caryophylliina</taxon>
        <taxon>Caryophylliidae</taxon>
        <taxon>Desmophyllum</taxon>
    </lineage>
</organism>